<dbReference type="Pfam" id="PF22124">
    <property type="entry name" value="Glyco_hydro_95_cat"/>
    <property type="match status" value="1"/>
</dbReference>
<name>A0ABS1Y071_9ACTN</name>
<evidence type="ECO:0000259" key="2">
    <source>
        <dbReference type="Pfam" id="PF22124"/>
    </source>
</evidence>
<dbReference type="PANTHER" id="PTHR31084:SF3">
    <property type="entry name" value="ALPHA-FUCOSIDASE A"/>
    <property type="match status" value="1"/>
</dbReference>
<evidence type="ECO:0008006" key="5">
    <source>
        <dbReference type="Google" id="ProtNLM"/>
    </source>
</evidence>
<dbReference type="InterPro" id="IPR054363">
    <property type="entry name" value="GH95_cat"/>
</dbReference>
<feature type="domain" description="Alpha fucosidase A-like C-terminal" evidence="1">
    <location>
        <begin position="126"/>
        <end position="185"/>
    </location>
</feature>
<dbReference type="InterPro" id="IPR012341">
    <property type="entry name" value="6hp_glycosidase-like_sf"/>
</dbReference>
<dbReference type="InterPro" id="IPR049053">
    <property type="entry name" value="AFCA-like_C"/>
</dbReference>
<dbReference type="Proteomes" id="UP000601027">
    <property type="component" value="Unassembled WGS sequence"/>
</dbReference>
<dbReference type="InterPro" id="IPR008928">
    <property type="entry name" value="6-hairpin_glycosidase_sf"/>
</dbReference>
<organism evidence="3 4">
    <name type="scientific">Micromonospora parastrephiae</name>
    <dbReference type="NCBI Taxonomy" id="2806101"/>
    <lineage>
        <taxon>Bacteria</taxon>
        <taxon>Bacillati</taxon>
        <taxon>Actinomycetota</taxon>
        <taxon>Actinomycetes</taxon>
        <taxon>Micromonosporales</taxon>
        <taxon>Micromonosporaceae</taxon>
        <taxon>Micromonospora</taxon>
    </lineage>
</organism>
<evidence type="ECO:0000313" key="3">
    <source>
        <dbReference type="EMBL" id="MBM0234912.1"/>
    </source>
</evidence>
<keyword evidence="4" id="KW-1185">Reference proteome</keyword>
<feature type="domain" description="Glycosyl hydrolase family 95 catalytic" evidence="2">
    <location>
        <begin position="7"/>
        <end position="123"/>
    </location>
</feature>
<dbReference type="SUPFAM" id="SSF48208">
    <property type="entry name" value="Six-hairpin glycosidases"/>
    <property type="match status" value="1"/>
</dbReference>
<comment type="caution">
    <text evidence="3">The sequence shown here is derived from an EMBL/GenBank/DDBJ whole genome shotgun (WGS) entry which is preliminary data.</text>
</comment>
<dbReference type="PANTHER" id="PTHR31084">
    <property type="entry name" value="ALPHA-L-FUCOSIDASE 2"/>
    <property type="match status" value="1"/>
</dbReference>
<evidence type="ECO:0000259" key="1">
    <source>
        <dbReference type="Pfam" id="PF21307"/>
    </source>
</evidence>
<dbReference type="Pfam" id="PF21307">
    <property type="entry name" value="Glyco_hydro_95_C"/>
    <property type="match status" value="1"/>
</dbReference>
<dbReference type="Gene3D" id="1.50.10.10">
    <property type="match status" value="1"/>
</dbReference>
<evidence type="ECO:0000313" key="4">
    <source>
        <dbReference type="Proteomes" id="UP000601027"/>
    </source>
</evidence>
<accession>A0ABS1Y071</accession>
<protein>
    <recommendedName>
        <fullName evidence="5">Alpha-L-fucosidase</fullName>
    </recommendedName>
</protein>
<sequence length="204" mass="21789">MSPDNLGETLHRHLSPLIGLFPGDRIRPDGSTPKEIVAGATALLTARGMNSFGWANAWRSLCWARLKDAEKAYQLIVNNLKPSTNGSNGSAMNLFDIYETNPGRGIFQIDANLGTPAAMVEMLLYSRPGHVELLPALPSAWAAAGSVSGIGVRGGFTADLTWRAGRVTQVRLTSVGGRGTTLVANGRPRQITLRPGESVTLRNL</sequence>
<dbReference type="EMBL" id="JAEVHM010000185">
    <property type="protein sequence ID" value="MBM0234912.1"/>
    <property type="molecule type" value="Genomic_DNA"/>
</dbReference>
<proteinExistence type="predicted"/>
<reference evidence="3 4" key="1">
    <citation type="submission" date="2021-01" db="EMBL/GenBank/DDBJ databases">
        <title>Draft genome sequence of Micromonospora sp. strain STR1_7.</title>
        <authorList>
            <person name="Karlyshev A."/>
            <person name="Jawad R."/>
        </authorList>
    </citation>
    <scope>NUCLEOTIDE SEQUENCE [LARGE SCALE GENOMIC DNA]</scope>
    <source>
        <strain evidence="3 4">STR1-7</strain>
    </source>
</reference>
<gene>
    <name evidence="3" type="ORF">JNW91_25755</name>
</gene>